<gene>
    <name evidence="1" type="ORF">AMTR_s00109p00107640</name>
</gene>
<accession>W1NRZ5</accession>
<protein>
    <submittedName>
        <fullName evidence="1">Uncharacterized protein</fullName>
    </submittedName>
</protein>
<sequence>MATVLPVTREMLIKRQPMINHFGPIAMASITSSERLAFVEQAVVGVFLQQSTSSPTGYYFCLDQTEKN</sequence>
<proteinExistence type="predicted"/>
<dbReference type="Proteomes" id="UP000017836">
    <property type="component" value="Unassembled WGS sequence"/>
</dbReference>
<keyword evidence="2" id="KW-1185">Reference proteome</keyword>
<organism evidence="1 2">
    <name type="scientific">Amborella trichopoda</name>
    <dbReference type="NCBI Taxonomy" id="13333"/>
    <lineage>
        <taxon>Eukaryota</taxon>
        <taxon>Viridiplantae</taxon>
        <taxon>Streptophyta</taxon>
        <taxon>Embryophyta</taxon>
        <taxon>Tracheophyta</taxon>
        <taxon>Spermatophyta</taxon>
        <taxon>Magnoliopsida</taxon>
        <taxon>Amborellales</taxon>
        <taxon>Amborellaceae</taxon>
        <taxon>Amborella</taxon>
    </lineage>
</organism>
<evidence type="ECO:0000313" key="2">
    <source>
        <dbReference type="Proteomes" id="UP000017836"/>
    </source>
</evidence>
<dbReference type="AlphaFoldDB" id="W1NRZ5"/>
<dbReference type="HOGENOM" id="CLU_2797364_0_0_1"/>
<dbReference type="Gramene" id="ERM98652">
    <property type="protein sequence ID" value="ERM98652"/>
    <property type="gene ID" value="AMTR_s00109p00107640"/>
</dbReference>
<reference evidence="2" key="1">
    <citation type="journal article" date="2013" name="Science">
        <title>The Amborella genome and the evolution of flowering plants.</title>
        <authorList>
            <consortium name="Amborella Genome Project"/>
        </authorList>
    </citation>
    <scope>NUCLEOTIDE SEQUENCE [LARGE SCALE GENOMIC DNA]</scope>
</reference>
<evidence type="ECO:0000313" key="1">
    <source>
        <dbReference type="EMBL" id="ERM98652.1"/>
    </source>
</evidence>
<dbReference type="EMBL" id="KI395307">
    <property type="protein sequence ID" value="ERM98652.1"/>
    <property type="molecule type" value="Genomic_DNA"/>
</dbReference>
<name>W1NRZ5_AMBTC</name>